<dbReference type="InterPro" id="IPR050927">
    <property type="entry name" value="TRPM"/>
</dbReference>
<reference evidence="6 7" key="2">
    <citation type="submission" date="2018-11" db="EMBL/GenBank/DDBJ databases">
        <authorList>
            <consortium name="Pathogen Informatics"/>
        </authorList>
    </citation>
    <scope>NUCLEOTIDE SEQUENCE [LARGE SCALE GENOMIC DNA]</scope>
</reference>
<dbReference type="Pfam" id="PF25508">
    <property type="entry name" value="TRPM2"/>
    <property type="match status" value="2"/>
</dbReference>
<sequence>MTDALLNDQLDFVQLLLEKGLDIFNFLTDWRLEDLYFATNAIKNNFFSRLFRSLPDDRANMTLQAIGNVLEQIIGNGYQHPYSTKQFDPHLRTVVDPSKQPGRNRKCWSNTGSADHSSEVRNSNDFGLLYVWIPGGGVRGNEEDDPTGWGEEVTTCFRYPYTELLQWALLTCRFSLARFMVLSGEEAIAKALLSVRILRGMRKFVDSESEVEIIKSLKAQEEYV</sequence>
<dbReference type="GO" id="GO:0005886">
    <property type="term" value="C:plasma membrane"/>
    <property type="evidence" value="ECO:0007669"/>
    <property type="project" value="TreeGrafter"/>
</dbReference>
<dbReference type="PANTHER" id="PTHR13800">
    <property type="entry name" value="TRANSIENT RECEPTOR POTENTIAL CATION CHANNEL, SUBFAMILY M, MEMBER 6"/>
    <property type="match status" value="1"/>
</dbReference>
<evidence type="ECO:0000313" key="6">
    <source>
        <dbReference type="EMBL" id="VDO14880.1"/>
    </source>
</evidence>
<protein>
    <submittedName>
        <fullName evidence="8">FPL domain-containing protein</fullName>
    </submittedName>
</protein>
<proteinExistence type="predicted"/>
<evidence type="ECO:0000259" key="5">
    <source>
        <dbReference type="Pfam" id="PF25508"/>
    </source>
</evidence>
<dbReference type="EMBL" id="UZAE01014957">
    <property type="protein sequence ID" value="VDO14880.1"/>
    <property type="molecule type" value="Genomic_DNA"/>
</dbReference>
<organism evidence="8">
    <name type="scientific">Rodentolepis nana</name>
    <name type="common">Dwarf tapeworm</name>
    <name type="synonym">Hymenolepis nana</name>
    <dbReference type="NCBI Taxonomy" id="102285"/>
    <lineage>
        <taxon>Eukaryota</taxon>
        <taxon>Metazoa</taxon>
        <taxon>Spiralia</taxon>
        <taxon>Lophotrochozoa</taxon>
        <taxon>Platyhelminthes</taxon>
        <taxon>Cestoda</taxon>
        <taxon>Eucestoda</taxon>
        <taxon>Cyclophyllidea</taxon>
        <taxon>Hymenolepididae</taxon>
        <taxon>Rodentolepis</taxon>
    </lineage>
</organism>
<dbReference type="PANTHER" id="PTHR13800:SF1">
    <property type="entry name" value="TRANSIENT RECEPTOR POTENTIAL CATION CHANNEL TRPM"/>
    <property type="match status" value="1"/>
</dbReference>
<name>A0A0R3TZ06_RODNA</name>
<keyword evidence="3" id="KW-1133">Transmembrane helix</keyword>
<accession>A0A0R3TZ06</accession>
<dbReference type="Proteomes" id="UP000278807">
    <property type="component" value="Unassembled WGS sequence"/>
</dbReference>
<dbReference type="GO" id="GO:0030001">
    <property type="term" value="P:metal ion transport"/>
    <property type="evidence" value="ECO:0007669"/>
    <property type="project" value="TreeGrafter"/>
</dbReference>
<comment type="subcellular location">
    <subcellularLocation>
        <location evidence="1">Membrane</location>
        <topology evidence="1">Multi-pass membrane protein</topology>
    </subcellularLocation>
</comment>
<gene>
    <name evidence="6" type="ORF">HNAJ_LOCUS13079</name>
</gene>
<evidence type="ECO:0000313" key="7">
    <source>
        <dbReference type="Proteomes" id="UP000278807"/>
    </source>
</evidence>
<dbReference type="GO" id="GO:0005261">
    <property type="term" value="F:monoatomic cation channel activity"/>
    <property type="evidence" value="ECO:0007669"/>
    <property type="project" value="TreeGrafter"/>
</dbReference>
<dbReference type="AlphaFoldDB" id="A0A0R3TZ06"/>
<evidence type="ECO:0000256" key="4">
    <source>
        <dbReference type="ARBA" id="ARBA00023136"/>
    </source>
</evidence>
<evidence type="ECO:0000256" key="2">
    <source>
        <dbReference type="ARBA" id="ARBA00022692"/>
    </source>
</evidence>
<dbReference type="STRING" id="102285.A0A0R3TZ06"/>
<reference evidence="8" key="1">
    <citation type="submission" date="2017-02" db="UniProtKB">
        <authorList>
            <consortium name="WormBaseParasite"/>
        </authorList>
    </citation>
    <scope>IDENTIFICATION</scope>
</reference>
<evidence type="ECO:0000256" key="3">
    <source>
        <dbReference type="ARBA" id="ARBA00022989"/>
    </source>
</evidence>
<feature type="domain" description="TRPM-like" evidence="5">
    <location>
        <begin position="155"/>
        <end position="219"/>
    </location>
</feature>
<dbReference type="WBParaSite" id="HNAJ_0001310501-mRNA-1">
    <property type="protein sequence ID" value="HNAJ_0001310501-mRNA-1"/>
    <property type="gene ID" value="HNAJ_0001310501"/>
</dbReference>
<keyword evidence="7" id="KW-1185">Reference proteome</keyword>
<dbReference type="OrthoDB" id="301415at2759"/>
<keyword evidence="4" id="KW-0472">Membrane</keyword>
<dbReference type="InterPro" id="IPR057366">
    <property type="entry name" value="TRPM-like"/>
</dbReference>
<evidence type="ECO:0000313" key="8">
    <source>
        <dbReference type="WBParaSite" id="HNAJ_0001310501-mRNA-1"/>
    </source>
</evidence>
<keyword evidence="2" id="KW-0812">Transmembrane</keyword>
<evidence type="ECO:0000256" key="1">
    <source>
        <dbReference type="ARBA" id="ARBA00004141"/>
    </source>
</evidence>
<feature type="domain" description="TRPM-like" evidence="5">
    <location>
        <begin position="1"/>
        <end position="114"/>
    </location>
</feature>